<dbReference type="EMBL" id="BMZE01000003">
    <property type="protein sequence ID" value="GHA32410.1"/>
    <property type="molecule type" value="Genomic_DNA"/>
</dbReference>
<dbReference type="Proteomes" id="UP000646579">
    <property type="component" value="Unassembled WGS sequence"/>
</dbReference>
<sequence length="123" mass="13264">MLNDLDSSAIIAVSDIGRAREFYAETLGLELLDEGMGGVMVFKTGRTSLVVYPSQFAGTNKANAVVWGGASDIESLVSKLKAKGVVFEHYPELGLEGDIHGSGDMKMIWFKDPDGNILHVNTM</sequence>
<protein>
    <submittedName>
        <fullName evidence="2">Glyoxalase</fullName>
    </submittedName>
</protein>
<evidence type="ECO:0000259" key="1">
    <source>
        <dbReference type="PROSITE" id="PS51819"/>
    </source>
</evidence>
<comment type="caution">
    <text evidence="2">The sequence shown here is derived from an EMBL/GenBank/DDBJ whole genome shotgun (WGS) entry which is preliminary data.</text>
</comment>
<gene>
    <name evidence="2" type="ORF">GCM10007989_30600</name>
</gene>
<dbReference type="InterPro" id="IPR029068">
    <property type="entry name" value="Glyas_Bleomycin-R_OHBP_Dase"/>
</dbReference>
<dbReference type="SUPFAM" id="SSF54593">
    <property type="entry name" value="Glyoxalase/Bleomycin resistance protein/Dihydroxybiphenyl dioxygenase"/>
    <property type="match status" value="1"/>
</dbReference>
<dbReference type="PROSITE" id="PS51819">
    <property type="entry name" value="VOC"/>
    <property type="match status" value="1"/>
</dbReference>
<dbReference type="Gene3D" id="3.10.180.10">
    <property type="entry name" value="2,3-Dihydroxybiphenyl 1,2-Dioxygenase, domain 1"/>
    <property type="match status" value="1"/>
</dbReference>
<name>A0A918SAX7_9HYPH</name>
<proteinExistence type="predicted"/>
<feature type="domain" description="VOC" evidence="1">
    <location>
        <begin position="4"/>
        <end position="123"/>
    </location>
</feature>
<dbReference type="AlphaFoldDB" id="A0A918SAX7"/>
<evidence type="ECO:0000313" key="3">
    <source>
        <dbReference type="Proteomes" id="UP000646579"/>
    </source>
</evidence>
<keyword evidence="3" id="KW-1185">Reference proteome</keyword>
<dbReference type="RefSeq" id="WP_189426583.1">
    <property type="nucleotide sequence ID" value="NZ_BMZE01000003.1"/>
</dbReference>
<dbReference type="InterPro" id="IPR037523">
    <property type="entry name" value="VOC_core"/>
</dbReference>
<evidence type="ECO:0000313" key="2">
    <source>
        <dbReference type="EMBL" id="GHA32410.1"/>
    </source>
</evidence>
<reference evidence="2" key="2">
    <citation type="submission" date="2020-09" db="EMBL/GenBank/DDBJ databases">
        <authorList>
            <person name="Sun Q."/>
            <person name="Kim S."/>
        </authorList>
    </citation>
    <scope>NUCLEOTIDE SEQUENCE</scope>
    <source>
        <strain evidence="2">KCTC 32437</strain>
    </source>
</reference>
<accession>A0A918SAX7</accession>
<organism evidence="2 3">
    <name type="scientific">Devosia pacifica</name>
    <dbReference type="NCBI Taxonomy" id="1335967"/>
    <lineage>
        <taxon>Bacteria</taxon>
        <taxon>Pseudomonadati</taxon>
        <taxon>Pseudomonadota</taxon>
        <taxon>Alphaproteobacteria</taxon>
        <taxon>Hyphomicrobiales</taxon>
        <taxon>Devosiaceae</taxon>
        <taxon>Devosia</taxon>
    </lineage>
</organism>
<dbReference type="InterPro" id="IPR004360">
    <property type="entry name" value="Glyas_Fos-R_dOase_dom"/>
</dbReference>
<dbReference type="Pfam" id="PF00903">
    <property type="entry name" value="Glyoxalase"/>
    <property type="match status" value="1"/>
</dbReference>
<reference evidence="2" key="1">
    <citation type="journal article" date="2014" name="Int. J. Syst. Evol. Microbiol.">
        <title>Complete genome sequence of Corynebacterium casei LMG S-19264T (=DSM 44701T), isolated from a smear-ripened cheese.</title>
        <authorList>
            <consortium name="US DOE Joint Genome Institute (JGI-PGF)"/>
            <person name="Walter F."/>
            <person name="Albersmeier A."/>
            <person name="Kalinowski J."/>
            <person name="Ruckert C."/>
        </authorList>
    </citation>
    <scope>NUCLEOTIDE SEQUENCE</scope>
    <source>
        <strain evidence="2">KCTC 32437</strain>
    </source>
</reference>